<evidence type="ECO:0000259" key="6">
    <source>
        <dbReference type="PROSITE" id="PS50280"/>
    </source>
</evidence>
<dbReference type="SUPFAM" id="SSF82199">
    <property type="entry name" value="SET domain"/>
    <property type="match status" value="1"/>
</dbReference>
<keyword evidence="4" id="KW-0156">Chromatin regulator</keyword>
<dbReference type="InterPro" id="IPR011011">
    <property type="entry name" value="Znf_FYVE_PHD"/>
</dbReference>
<dbReference type="CDD" id="cd15550">
    <property type="entry name" value="PHD_MLL5"/>
    <property type="match status" value="1"/>
</dbReference>
<evidence type="ECO:0000256" key="4">
    <source>
        <dbReference type="ARBA" id="ARBA00022853"/>
    </source>
</evidence>
<feature type="compositionally biased region" description="Basic residues" evidence="5">
    <location>
        <begin position="487"/>
        <end position="511"/>
    </location>
</feature>
<sequence length="749" mass="84927">MSAYNSSHVLESKKVKRKEDTPVDTGLIRCVCPSTEDDGFTIQCERCLVWQHAYCVNITHATIPDHYLCDQCCKRKRPKLSKRIPISKTKLQKLDSEDDPLFTKKKKHVKSRIVSRYVHPIFREAKERWSRWKQHEGHLLYDHGPFVTMDTTTLLTKGLLLDTPTTANQGIVASRTIPSLRYLMQVTGDVLLKSEFKFDPINDFVILGTPLSHIMFYPTLDLCIDTRQFGNKARYIRRSCHPNAELRNVVLPRDDKMIHLGLFARHLIERGQEITISWGWQRGHIAWKENMNWHHQHKSKGQDNEGHQVIDEEEERRRKSTIKNMLERFEKEFGACACLNKRRCLIEHLKRQIAPPPPKKKPVFKLPAVNILPRRKSSVLLPKPTSTTDPAKQKAAGEESLDVDVTSNSPTLAAAKEASDDELVDVEGGIDVGDDLPAVTKDTLPILDDNSSDEENADLSSLSSLSSLSVFEESANDNSEDEENRAKLRRKKHASRHAKSSRSHHHHHRHSASSSSSAPALDKNAAALPRKKLWMRDYLNKSVPDPLHSSDAHNTYLSINHDYTTASNSMDIDTKMRLFDSSLDRTLVDASPEDIEAAKLLLDAMAANEMPYIVHRNDTVMAEEEEEGELSDASTILLDQEELQDVYRNAVQGSVVQNDSVEEEFKDESVVVEKRTESVEKSCAERSESPAVKSTESRADVSDQTSLTNKASDDTSPTVAVEEAKEKKIVKKISLQEYLFNQQQQKKTH</sequence>
<dbReference type="SUPFAM" id="SSF57903">
    <property type="entry name" value="FYVE/PHD zinc finger"/>
    <property type="match status" value="1"/>
</dbReference>
<dbReference type="PANTHER" id="PTHR46462:SF3">
    <property type="entry name" value="UPSET, ISOFORM A"/>
    <property type="match status" value="1"/>
</dbReference>
<evidence type="ECO:0000313" key="8">
    <source>
        <dbReference type="Proteomes" id="UP001476247"/>
    </source>
</evidence>
<feature type="compositionally biased region" description="Polar residues" evidence="5">
    <location>
        <begin position="702"/>
        <end position="718"/>
    </location>
</feature>
<feature type="region of interest" description="Disordered" evidence="5">
    <location>
        <begin position="296"/>
        <end position="317"/>
    </location>
</feature>
<dbReference type="EMBL" id="BAABUJ010000029">
    <property type="protein sequence ID" value="GAA5803586.1"/>
    <property type="molecule type" value="Genomic_DNA"/>
</dbReference>
<organism evidence="7 8">
    <name type="scientific">Helicostylum pulchrum</name>
    <dbReference type="NCBI Taxonomy" id="562976"/>
    <lineage>
        <taxon>Eukaryota</taxon>
        <taxon>Fungi</taxon>
        <taxon>Fungi incertae sedis</taxon>
        <taxon>Mucoromycota</taxon>
        <taxon>Mucoromycotina</taxon>
        <taxon>Mucoromycetes</taxon>
        <taxon>Mucorales</taxon>
        <taxon>Mucorineae</taxon>
        <taxon>Mucoraceae</taxon>
        <taxon>Helicostylum</taxon>
    </lineage>
</organism>
<feature type="compositionally biased region" description="Basic and acidic residues" evidence="5">
    <location>
        <begin position="300"/>
        <end position="310"/>
    </location>
</feature>
<dbReference type="SMART" id="SM00317">
    <property type="entry name" value="SET"/>
    <property type="match status" value="1"/>
</dbReference>
<comment type="caution">
    <text evidence="7">The sequence shown here is derived from an EMBL/GenBank/DDBJ whole genome shotgun (WGS) entry which is preliminary data.</text>
</comment>
<dbReference type="InterPro" id="IPR019786">
    <property type="entry name" value="Zinc_finger_PHD-type_CS"/>
</dbReference>
<dbReference type="InterPro" id="IPR001965">
    <property type="entry name" value="Znf_PHD"/>
</dbReference>
<evidence type="ECO:0000256" key="3">
    <source>
        <dbReference type="ARBA" id="ARBA00022833"/>
    </source>
</evidence>
<dbReference type="InterPro" id="IPR013083">
    <property type="entry name" value="Znf_RING/FYVE/PHD"/>
</dbReference>
<feature type="compositionally biased region" description="Acidic residues" evidence="5">
    <location>
        <begin position="474"/>
        <end position="483"/>
    </location>
</feature>
<dbReference type="Proteomes" id="UP001476247">
    <property type="component" value="Unassembled WGS sequence"/>
</dbReference>
<feature type="domain" description="SET" evidence="6">
    <location>
        <begin position="145"/>
        <end position="279"/>
    </location>
</feature>
<feature type="compositionally biased region" description="Basic and acidic residues" evidence="5">
    <location>
        <begin position="673"/>
        <end position="688"/>
    </location>
</feature>
<dbReference type="InterPro" id="IPR001214">
    <property type="entry name" value="SET_dom"/>
</dbReference>
<proteinExistence type="predicted"/>
<feature type="region of interest" description="Disordered" evidence="5">
    <location>
        <begin position="673"/>
        <end position="722"/>
    </location>
</feature>
<dbReference type="PROSITE" id="PS01359">
    <property type="entry name" value="ZF_PHD_1"/>
    <property type="match status" value="1"/>
</dbReference>
<dbReference type="PANTHER" id="PTHR46462">
    <property type="entry name" value="UPSET, ISOFORM A"/>
    <property type="match status" value="1"/>
</dbReference>
<accession>A0ABP9Y9F7</accession>
<protein>
    <recommendedName>
        <fullName evidence="6">SET domain-containing protein</fullName>
    </recommendedName>
</protein>
<feature type="region of interest" description="Disordered" evidence="5">
    <location>
        <begin position="473"/>
        <end position="521"/>
    </location>
</feature>
<feature type="region of interest" description="Disordered" evidence="5">
    <location>
        <begin position="377"/>
        <end position="421"/>
    </location>
</feature>
<evidence type="ECO:0000256" key="2">
    <source>
        <dbReference type="ARBA" id="ARBA00022771"/>
    </source>
</evidence>
<evidence type="ECO:0000256" key="1">
    <source>
        <dbReference type="ARBA" id="ARBA00022723"/>
    </source>
</evidence>
<dbReference type="Pfam" id="PF20826">
    <property type="entry name" value="PHD_5"/>
    <property type="match status" value="1"/>
</dbReference>
<dbReference type="Gene3D" id="2.170.270.10">
    <property type="entry name" value="SET domain"/>
    <property type="match status" value="1"/>
</dbReference>
<name>A0ABP9Y9F7_9FUNG</name>
<dbReference type="SMART" id="SM00249">
    <property type="entry name" value="PHD"/>
    <property type="match status" value="1"/>
</dbReference>
<dbReference type="Pfam" id="PF00856">
    <property type="entry name" value="SET"/>
    <property type="match status" value="1"/>
</dbReference>
<evidence type="ECO:0000313" key="7">
    <source>
        <dbReference type="EMBL" id="GAA5803586.1"/>
    </source>
</evidence>
<keyword evidence="8" id="KW-1185">Reference proteome</keyword>
<keyword evidence="2" id="KW-0863">Zinc-finger</keyword>
<dbReference type="Gene3D" id="3.30.40.10">
    <property type="entry name" value="Zinc/RING finger domain, C3HC4 (zinc finger)"/>
    <property type="match status" value="1"/>
</dbReference>
<evidence type="ECO:0000256" key="5">
    <source>
        <dbReference type="SAM" id="MobiDB-lite"/>
    </source>
</evidence>
<dbReference type="InterPro" id="IPR046341">
    <property type="entry name" value="SET_dom_sf"/>
</dbReference>
<dbReference type="PROSITE" id="PS50280">
    <property type="entry name" value="SET"/>
    <property type="match status" value="1"/>
</dbReference>
<gene>
    <name evidence="7" type="ORF">HPULCUR_009069</name>
</gene>
<keyword evidence="3" id="KW-0862">Zinc</keyword>
<reference evidence="7 8" key="1">
    <citation type="submission" date="2024-04" db="EMBL/GenBank/DDBJ databases">
        <title>genome sequences of Mucor flavus KT1a and Helicostylum pulchrum KT1b strains isolation_sourced from the surface of a dry-aged beef.</title>
        <authorList>
            <person name="Toyotome T."/>
            <person name="Hosono M."/>
            <person name="Torimaru M."/>
            <person name="Fukuda K."/>
            <person name="Mikami N."/>
        </authorList>
    </citation>
    <scope>NUCLEOTIDE SEQUENCE [LARGE SCALE GENOMIC DNA]</scope>
    <source>
        <strain evidence="7 8">KT1b</strain>
    </source>
</reference>
<keyword evidence="1" id="KW-0479">Metal-binding</keyword>